<protein>
    <submittedName>
        <fullName evidence="3">POLG alternative reading frame</fullName>
    </submittedName>
</protein>
<dbReference type="RefSeq" id="XP_070327222.1">
    <property type="nucleotide sequence ID" value="XM_070471121.1"/>
</dbReference>
<gene>
    <name evidence="3" type="primary">POLGARF</name>
</gene>
<feature type="compositionally biased region" description="Low complexity" evidence="1">
    <location>
        <begin position="124"/>
        <end position="160"/>
    </location>
</feature>
<accession>A0ABM4IHD3</accession>
<sequence length="253" mass="26114">MYAPAPRSLWLVPGRAPLTRGECGEDGEDSPGGRGGPARANPGRRVPGARGGWRGRRPLLAGRKLAPRQMATVSTRLGAWGVRRTMAGTPRSRGGAVLGASVRVSLSVSGCERSARLTVTLAGPPGARQARSASPSSGSAPPPLLQQLSPRPARLPAPTARRLDRRSSAAPSPSLPSPPLAISPPPAPHPPRHSPHTPLPAPTTTESAGDSLSGSPRTRGRHRGGGPGLAASGRLCPRSRPDRGARPAWTRKP</sequence>
<name>A0ABM4IHD3_ODOVR</name>
<feature type="compositionally biased region" description="Low complexity" evidence="1">
    <location>
        <begin position="37"/>
        <end position="48"/>
    </location>
</feature>
<proteinExistence type="predicted"/>
<evidence type="ECO:0000256" key="1">
    <source>
        <dbReference type="SAM" id="MobiDB-lite"/>
    </source>
</evidence>
<feature type="region of interest" description="Disordered" evidence="1">
    <location>
        <begin position="13"/>
        <end position="58"/>
    </location>
</feature>
<dbReference type="Proteomes" id="UP001652640">
    <property type="component" value="Chromosome 8"/>
</dbReference>
<dbReference type="GeneID" id="139036201"/>
<evidence type="ECO:0000313" key="3">
    <source>
        <dbReference type="RefSeq" id="XP_070327222.1"/>
    </source>
</evidence>
<feature type="region of interest" description="Disordered" evidence="1">
    <location>
        <begin position="119"/>
        <end position="253"/>
    </location>
</feature>
<organism evidence="2 3">
    <name type="scientific">Odocoileus virginianus</name>
    <name type="common">White-tailed deer</name>
    <dbReference type="NCBI Taxonomy" id="9874"/>
    <lineage>
        <taxon>Eukaryota</taxon>
        <taxon>Metazoa</taxon>
        <taxon>Chordata</taxon>
        <taxon>Craniata</taxon>
        <taxon>Vertebrata</taxon>
        <taxon>Euteleostomi</taxon>
        <taxon>Mammalia</taxon>
        <taxon>Eutheria</taxon>
        <taxon>Laurasiatheria</taxon>
        <taxon>Artiodactyla</taxon>
        <taxon>Ruminantia</taxon>
        <taxon>Pecora</taxon>
        <taxon>Cervidae</taxon>
        <taxon>Odocoileinae</taxon>
        <taxon>Odocoileus</taxon>
    </lineage>
</organism>
<feature type="compositionally biased region" description="Pro residues" evidence="1">
    <location>
        <begin position="173"/>
        <end position="189"/>
    </location>
</feature>
<feature type="compositionally biased region" description="Polar residues" evidence="1">
    <location>
        <begin position="203"/>
        <end position="212"/>
    </location>
</feature>
<keyword evidence="2" id="KW-1185">Reference proteome</keyword>
<reference evidence="3" key="2">
    <citation type="submission" date="2025-08" db="UniProtKB">
        <authorList>
            <consortium name="RefSeq"/>
        </authorList>
    </citation>
    <scope>IDENTIFICATION</scope>
    <source>
        <tissue evidence="3">Tongue muscle</tissue>
    </source>
</reference>
<reference evidence="2" key="1">
    <citation type="journal article" date="2022" name="J. Hered.">
        <title>A De Novo Chromosome-Level Genome Assembly of the White-Tailed Deer, Odocoileus Virginianus.</title>
        <authorList>
            <person name="London E.W."/>
            <person name="Roca A.L."/>
            <person name="Novakofski J.E."/>
            <person name="Mateus-Pinilla N.E."/>
        </authorList>
    </citation>
    <scope>NUCLEOTIDE SEQUENCE [LARGE SCALE GENOMIC DNA]</scope>
</reference>
<evidence type="ECO:0000313" key="2">
    <source>
        <dbReference type="Proteomes" id="UP001652640"/>
    </source>
</evidence>